<dbReference type="AlphaFoldDB" id="Q7XIM2"/>
<protein>
    <submittedName>
        <fullName evidence="1">Uncharacterized protein</fullName>
    </submittedName>
</protein>
<evidence type="ECO:0000313" key="2">
    <source>
        <dbReference type="Proteomes" id="UP000000763"/>
    </source>
</evidence>
<name>Q7XIM2_ORYSJ</name>
<reference evidence="2" key="2">
    <citation type="journal article" date="2008" name="Nucleic Acids Res.">
        <title>The rice annotation project database (RAP-DB): 2008 update.</title>
        <authorList>
            <consortium name="The rice annotation project (RAP)"/>
        </authorList>
    </citation>
    <scope>GENOME REANNOTATION</scope>
    <source>
        <strain evidence="2">cv. Nipponbare</strain>
    </source>
</reference>
<evidence type="ECO:0000313" key="1">
    <source>
        <dbReference type="EMBL" id="BAC79644.1"/>
    </source>
</evidence>
<gene>
    <name evidence="1" type="primary">OJ1714_H10.130</name>
</gene>
<dbReference type="Proteomes" id="UP000000763">
    <property type="component" value="Chromosome 7"/>
</dbReference>
<accession>Q7XIM2</accession>
<dbReference type="EMBL" id="AP003847">
    <property type="protein sequence ID" value="BAC79644.1"/>
    <property type="molecule type" value="Genomic_DNA"/>
</dbReference>
<reference evidence="2" key="1">
    <citation type="journal article" date="2005" name="Nature">
        <title>The map-based sequence of the rice genome.</title>
        <authorList>
            <consortium name="International rice genome sequencing project (IRGSP)"/>
            <person name="Matsumoto T."/>
            <person name="Wu J."/>
            <person name="Kanamori H."/>
            <person name="Katayose Y."/>
            <person name="Fujisawa M."/>
            <person name="Namiki N."/>
            <person name="Mizuno H."/>
            <person name="Yamamoto K."/>
            <person name="Antonio B.A."/>
            <person name="Baba T."/>
            <person name="Sakata K."/>
            <person name="Nagamura Y."/>
            <person name="Aoki H."/>
            <person name="Arikawa K."/>
            <person name="Arita K."/>
            <person name="Bito T."/>
            <person name="Chiden Y."/>
            <person name="Fujitsuka N."/>
            <person name="Fukunaka R."/>
            <person name="Hamada M."/>
            <person name="Harada C."/>
            <person name="Hayashi A."/>
            <person name="Hijishita S."/>
            <person name="Honda M."/>
            <person name="Hosokawa S."/>
            <person name="Ichikawa Y."/>
            <person name="Idonuma A."/>
            <person name="Iijima M."/>
            <person name="Ikeda M."/>
            <person name="Ikeno M."/>
            <person name="Ito K."/>
            <person name="Ito S."/>
            <person name="Ito T."/>
            <person name="Ito Y."/>
            <person name="Ito Y."/>
            <person name="Iwabuchi A."/>
            <person name="Kamiya K."/>
            <person name="Karasawa W."/>
            <person name="Kurita K."/>
            <person name="Katagiri S."/>
            <person name="Kikuta A."/>
            <person name="Kobayashi H."/>
            <person name="Kobayashi N."/>
            <person name="Machita K."/>
            <person name="Maehara T."/>
            <person name="Masukawa M."/>
            <person name="Mizubayashi T."/>
            <person name="Mukai Y."/>
            <person name="Nagasaki H."/>
            <person name="Nagata Y."/>
            <person name="Naito S."/>
            <person name="Nakashima M."/>
            <person name="Nakama Y."/>
            <person name="Nakamichi Y."/>
            <person name="Nakamura M."/>
            <person name="Meguro A."/>
            <person name="Negishi M."/>
            <person name="Ohta I."/>
            <person name="Ohta T."/>
            <person name="Okamoto M."/>
            <person name="Ono N."/>
            <person name="Saji S."/>
            <person name="Sakaguchi M."/>
            <person name="Sakai K."/>
            <person name="Shibata M."/>
            <person name="Shimokawa T."/>
            <person name="Song J."/>
            <person name="Takazaki Y."/>
            <person name="Terasawa K."/>
            <person name="Tsugane M."/>
            <person name="Tsuji K."/>
            <person name="Ueda S."/>
            <person name="Waki K."/>
            <person name="Yamagata H."/>
            <person name="Yamamoto M."/>
            <person name="Yamamoto S."/>
            <person name="Yamane H."/>
            <person name="Yoshiki S."/>
            <person name="Yoshihara R."/>
            <person name="Yukawa K."/>
            <person name="Zhong H."/>
            <person name="Yano M."/>
            <person name="Yuan Q."/>
            <person name="Ouyang S."/>
            <person name="Liu J."/>
            <person name="Jones K.M."/>
            <person name="Gansberger K."/>
            <person name="Moffat K."/>
            <person name="Hill J."/>
            <person name="Bera J."/>
            <person name="Fadrosh D."/>
            <person name="Jin S."/>
            <person name="Johri S."/>
            <person name="Kim M."/>
            <person name="Overton L."/>
            <person name="Reardon M."/>
            <person name="Tsitrin T."/>
            <person name="Vuong H."/>
            <person name="Weaver B."/>
            <person name="Ciecko A."/>
            <person name="Tallon L."/>
            <person name="Jackson J."/>
            <person name="Pai G."/>
            <person name="Aken S.V."/>
            <person name="Utterback T."/>
            <person name="Reidmuller S."/>
            <person name="Feldblyum T."/>
            <person name="Hsiao J."/>
            <person name="Zismann V."/>
            <person name="Iobst S."/>
            <person name="de Vazeille A.R."/>
            <person name="Buell C.R."/>
            <person name="Ying K."/>
            <person name="Li Y."/>
            <person name="Lu T."/>
            <person name="Huang Y."/>
            <person name="Zhao Q."/>
            <person name="Feng Q."/>
            <person name="Zhang L."/>
            <person name="Zhu J."/>
            <person name="Weng Q."/>
            <person name="Mu J."/>
            <person name="Lu Y."/>
            <person name="Fan D."/>
            <person name="Liu Y."/>
            <person name="Guan J."/>
            <person name="Zhang Y."/>
            <person name="Yu S."/>
            <person name="Liu X."/>
            <person name="Zhang Y."/>
            <person name="Hong G."/>
            <person name="Han B."/>
            <person name="Choisne N."/>
            <person name="Demange N."/>
            <person name="Orjeda G."/>
            <person name="Samain S."/>
            <person name="Cattolico L."/>
            <person name="Pelletier E."/>
            <person name="Couloux A."/>
            <person name="Segurens B."/>
            <person name="Wincker P."/>
            <person name="D'Hont A."/>
            <person name="Scarpelli C."/>
            <person name="Weissenbach J."/>
            <person name="Salanoubat M."/>
            <person name="Quetier F."/>
            <person name="Yu Y."/>
            <person name="Kim H.R."/>
            <person name="Rambo T."/>
            <person name="Currie J."/>
            <person name="Collura K."/>
            <person name="Luo M."/>
            <person name="Yang T."/>
            <person name="Ammiraju J.S.S."/>
            <person name="Engler F."/>
            <person name="Soderlund C."/>
            <person name="Wing R.A."/>
            <person name="Palmer L.E."/>
            <person name="de la Bastide M."/>
            <person name="Spiegel L."/>
            <person name="Nascimento L."/>
            <person name="Zutavern T."/>
            <person name="O'Shaughnessy A."/>
            <person name="Dike S."/>
            <person name="Dedhia N."/>
            <person name="Preston R."/>
            <person name="Balija V."/>
            <person name="McCombie W.R."/>
            <person name="Chow T."/>
            <person name="Chen H."/>
            <person name="Chung M."/>
            <person name="Chen C."/>
            <person name="Shaw J."/>
            <person name="Wu H."/>
            <person name="Hsiao K."/>
            <person name="Chao Y."/>
            <person name="Chu M."/>
            <person name="Cheng C."/>
            <person name="Hour A."/>
            <person name="Lee P."/>
            <person name="Lin S."/>
            <person name="Lin Y."/>
            <person name="Liou J."/>
            <person name="Liu S."/>
            <person name="Hsing Y."/>
            <person name="Raghuvanshi S."/>
            <person name="Mohanty A."/>
            <person name="Bharti A.K."/>
            <person name="Gaur A."/>
            <person name="Gupta V."/>
            <person name="Kumar D."/>
            <person name="Ravi V."/>
            <person name="Vij S."/>
            <person name="Kapur A."/>
            <person name="Khurana P."/>
            <person name="Khurana P."/>
            <person name="Khurana J.P."/>
            <person name="Tyagi A.K."/>
            <person name="Gaikwad K."/>
            <person name="Singh A."/>
            <person name="Dalal V."/>
            <person name="Srivastava S."/>
            <person name="Dixit A."/>
            <person name="Pal A.K."/>
            <person name="Ghazi I.A."/>
            <person name="Yadav M."/>
            <person name="Pandit A."/>
            <person name="Bhargava A."/>
            <person name="Sureshbabu K."/>
            <person name="Batra K."/>
            <person name="Sharma T.R."/>
            <person name="Mohapatra T."/>
            <person name="Singh N.K."/>
            <person name="Messing J."/>
            <person name="Nelson A.B."/>
            <person name="Fuks G."/>
            <person name="Kavchok S."/>
            <person name="Keizer G."/>
            <person name="Linton E."/>
            <person name="Llaca V."/>
            <person name="Song R."/>
            <person name="Tanyolac B."/>
            <person name="Young S."/>
            <person name="Ho-Il K."/>
            <person name="Hahn J.H."/>
            <person name="Sangsakoo G."/>
            <person name="Vanavichit A."/>
            <person name="de Mattos Luiz.A.T."/>
            <person name="Zimmer P.D."/>
            <person name="Malone G."/>
            <person name="Dellagostin O."/>
            <person name="de Oliveira A.C."/>
            <person name="Bevan M."/>
            <person name="Bancroft I."/>
            <person name="Minx P."/>
            <person name="Cordum H."/>
            <person name="Wilson R."/>
            <person name="Cheng Z."/>
            <person name="Jin W."/>
            <person name="Jiang J."/>
            <person name="Leong S.A."/>
            <person name="Iwama H."/>
            <person name="Gojobori T."/>
            <person name="Itoh T."/>
            <person name="Niimura Y."/>
            <person name="Fujii Y."/>
            <person name="Habara T."/>
            <person name="Sakai H."/>
            <person name="Sato Y."/>
            <person name="Wilson G."/>
            <person name="Kumar K."/>
            <person name="McCouch S."/>
            <person name="Juretic N."/>
            <person name="Hoen D."/>
            <person name="Wright S."/>
            <person name="Bruskiewich R."/>
            <person name="Bureau T."/>
            <person name="Miyao A."/>
            <person name="Hirochika H."/>
            <person name="Nishikawa T."/>
            <person name="Kadowaki K."/>
            <person name="Sugiura M."/>
            <person name="Burr B."/>
            <person name="Sasaki T."/>
        </authorList>
    </citation>
    <scope>NUCLEOTIDE SEQUENCE [LARGE SCALE GENOMIC DNA]</scope>
    <source>
        <strain evidence="2">cv. Nipponbare</strain>
    </source>
</reference>
<organism evidence="1 2">
    <name type="scientific">Oryza sativa subsp. japonica</name>
    <name type="common">Rice</name>
    <dbReference type="NCBI Taxonomy" id="39947"/>
    <lineage>
        <taxon>Eukaryota</taxon>
        <taxon>Viridiplantae</taxon>
        <taxon>Streptophyta</taxon>
        <taxon>Embryophyta</taxon>
        <taxon>Tracheophyta</taxon>
        <taxon>Spermatophyta</taxon>
        <taxon>Magnoliopsida</taxon>
        <taxon>Liliopsida</taxon>
        <taxon>Poales</taxon>
        <taxon>Poaceae</taxon>
        <taxon>BOP clade</taxon>
        <taxon>Oryzoideae</taxon>
        <taxon>Oryzeae</taxon>
        <taxon>Oryzinae</taxon>
        <taxon>Oryza</taxon>
        <taxon>Oryza sativa</taxon>
    </lineage>
</organism>
<sequence>MKKYIYLQLEQVMQAVRGVDLGDDGKDAVVRLVQVHPHHAQLLAVAVAPHEPAGPAAARAAEDDSLRLLDPRVHLPGEHRPDLRRHRRRLRQRRRRASRRHSSLFRRVLAALQHSSATTITGNTRTMAAGKLFGSHAAGGAPPPSKPAMDGCLLPEVDGNNLPPAIYAYSYVLR</sequence>
<proteinExistence type="predicted"/>